<accession>A0ABQ3D2C0</accession>
<dbReference type="Pfam" id="PF10531">
    <property type="entry name" value="SLBB"/>
    <property type="match status" value="1"/>
</dbReference>
<dbReference type="Pfam" id="PF02563">
    <property type="entry name" value="Poly_export"/>
    <property type="match status" value="1"/>
</dbReference>
<feature type="domain" description="Soluble ligand binding" evidence="4">
    <location>
        <begin position="116"/>
        <end position="165"/>
    </location>
</feature>
<keyword evidence="1 2" id="KW-0732">Signal</keyword>
<proteinExistence type="predicted"/>
<dbReference type="PANTHER" id="PTHR33619:SF3">
    <property type="entry name" value="POLYSACCHARIDE EXPORT PROTEIN GFCE-RELATED"/>
    <property type="match status" value="1"/>
</dbReference>
<dbReference type="PANTHER" id="PTHR33619">
    <property type="entry name" value="POLYSACCHARIDE EXPORT PROTEIN GFCE-RELATED"/>
    <property type="match status" value="1"/>
</dbReference>
<dbReference type="EMBL" id="BMZF01000002">
    <property type="protein sequence ID" value="GHA47941.1"/>
    <property type="molecule type" value="Genomic_DNA"/>
</dbReference>
<dbReference type="InterPro" id="IPR003715">
    <property type="entry name" value="Poly_export_N"/>
</dbReference>
<evidence type="ECO:0000313" key="5">
    <source>
        <dbReference type="EMBL" id="GHA47941.1"/>
    </source>
</evidence>
<keyword evidence="6" id="KW-1185">Reference proteome</keyword>
<protein>
    <recommendedName>
        <fullName evidence="7">Sugar transporter</fullName>
    </recommendedName>
</protein>
<feature type="signal peptide" evidence="2">
    <location>
        <begin position="1"/>
        <end position="20"/>
    </location>
</feature>
<feature type="chain" id="PRO_5045866210" description="Sugar transporter" evidence="2">
    <location>
        <begin position="21"/>
        <end position="204"/>
    </location>
</feature>
<dbReference type="Gene3D" id="3.10.560.10">
    <property type="entry name" value="Outer membrane lipoprotein wza domain like"/>
    <property type="match status" value="1"/>
</dbReference>
<gene>
    <name evidence="5" type="ORF">GCM10008927_11100</name>
</gene>
<evidence type="ECO:0000259" key="4">
    <source>
        <dbReference type="Pfam" id="PF10531"/>
    </source>
</evidence>
<evidence type="ECO:0008006" key="7">
    <source>
        <dbReference type="Google" id="ProtNLM"/>
    </source>
</evidence>
<sequence length="204" mass="22063">MFRFISSLIISVFIATTAFAQAGYRLKAGDTLRIEILEDANLNRSVLVLPDGSINFPAVGTLRASGRTVDAITSTLTNALAPNYASTPNIYVSVEKLAVPRVRVPTAPKPPVMTNIFVMGEVNTPGSLEVKPGITLLQAIAASGGLTRFAAEKRIELRRTDPKSKSEVIYKFNYKNPRDSNSIAGNTVLGRGDVVVVPTRRLFE</sequence>
<evidence type="ECO:0000313" key="6">
    <source>
        <dbReference type="Proteomes" id="UP000634455"/>
    </source>
</evidence>
<dbReference type="InterPro" id="IPR049712">
    <property type="entry name" value="Poly_export"/>
</dbReference>
<dbReference type="RefSeq" id="WP_189639603.1">
    <property type="nucleotide sequence ID" value="NZ_BMZF01000002.1"/>
</dbReference>
<comment type="caution">
    <text evidence="5">The sequence shown here is derived from an EMBL/GenBank/DDBJ whole genome shotgun (WGS) entry which is preliminary data.</text>
</comment>
<dbReference type="Gene3D" id="3.30.1950.10">
    <property type="entry name" value="wza like domain"/>
    <property type="match status" value="1"/>
</dbReference>
<evidence type="ECO:0000256" key="1">
    <source>
        <dbReference type="ARBA" id="ARBA00022729"/>
    </source>
</evidence>
<organism evidence="5 6">
    <name type="scientific">Paramylibacter ulvae</name>
    <dbReference type="NCBI Taxonomy" id="1651968"/>
    <lineage>
        <taxon>Bacteria</taxon>
        <taxon>Pseudomonadati</taxon>
        <taxon>Pseudomonadota</taxon>
        <taxon>Alphaproteobacteria</taxon>
        <taxon>Rhodobacterales</taxon>
        <taxon>Paracoccaceae</taxon>
        <taxon>Paramylibacter</taxon>
    </lineage>
</organism>
<reference evidence="6" key="1">
    <citation type="journal article" date="2019" name="Int. J. Syst. Evol. Microbiol.">
        <title>The Global Catalogue of Microorganisms (GCM) 10K type strain sequencing project: providing services to taxonomists for standard genome sequencing and annotation.</title>
        <authorList>
            <consortium name="The Broad Institute Genomics Platform"/>
            <consortium name="The Broad Institute Genome Sequencing Center for Infectious Disease"/>
            <person name="Wu L."/>
            <person name="Ma J."/>
        </authorList>
    </citation>
    <scope>NUCLEOTIDE SEQUENCE [LARGE SCALE GENOMIC DNA]</scope>
    <source>
        <strain evidence="6">KCTC 32465</strain>
    </source>
</reference>
<feature type="domain" description="Polysaccharide export protein N-terminal" evidence="3">
    <location>
        <begin position="21"/>
        <end position="94"/>
    </location>
</feature>
<evidence type="ECO:0000256" key="2">
    <source>
        <dbReference type="SAM" id="SignalP"/>
    </source>
</evidence>
<evidence type="ECO:0000259" key="3">
    <source>
        <dbReference type="Pfam" id="PF02563"/>
    </source>
</evidence>
<name>A0ABQ3D2C0_9RHOB</name>
<dbReference type="InterPro" id="IPR019554">
    <property type="entry name" value="Soluble_ligand-bd"/>
</dbReference>
<dbReference type="Proteomes" id="UP000634455">
    <property type="component" value="Unassembled WGS sequence"/>
</dbReference>